<dbReference type="HOGENOM" id="CLU_158705_0_0_12"/>
<dbReference type="eggNOG" id="ENOG5030UWC">
    <property type="taxonomic scope" value="Bacteria"/>
</dbReference>
<organism evidence="1 2">
    <name type="scientific">Treponema primitia (strain ATCC BAA-887 / DSM 12427 / ZAS-2)</name>
    <dbReference type="NCBI Taxonomy" id="545694"/>
    <lineage>
        <taxon>Bacteria</taxon>
        <taxon>Pseudomonadati</taxon>
        <taxon>Spirochaetota</taxon>
        <taxon>Spirochaetia</taxon>
        <taxon>Spirochaetales</taxon>
        <taxon>Treponemataceae</taxon>
        <taxon>Treponema</taxon>
    </lineage>
</organism>
<dbReference type="STRING" id="545694.TREPR_0760"/>
<accession>F5YJC9</accession>
<gene>
    <name evidence="1" type="ordered locus">TREPR_0760</name>
</gene>
<reference evidence="1 2" key="2">
    <citation type="journal article" date="2011" name="ISME J.">
        <title>RNA-seq reveals cooperative metabolic interactions between two termite-gut spirochete species in co-culture.</title>
        <authorList>
            <person name="Rosenthal A.Z."/>
            <person name="Matson E.G."/>
            <person name="Eldar A."/>
            <person name="Leadbetter J.R."/>
        </authorList>
    </citation>
    <scope>NUCLEOTIDE SEQUENCE [LARGE SCALE GENOMIC DNA]</scope>
    <source>
        <strain evidence="2">ATCC BAA-887 / DSM 12427 / ZAS-2</strain>
    </source>
</reference>
<reference evidence="2" key="1">
    <citation type="submission" date="2009-12" db="EMBL/GenBank/DDBJ databases">
        <title>Complete sequence of Treponema primitia strain ZAS-2.</title>
        <authorList>
            <person name="Tetu S.G."/>
            <person name="Matson E."/>
            <person name="Ren Q."/>
            <person name="Seshadri R."/>
            <person name="Elbourne L."/>
            <person name="Hassan K.A."/>
            <person name="Durkin A."/>
            <person name="Radune D."/>
            <person name="Mohamoud Y."/>
            <person name="Shay R."/>
            <person name="Jin S."/>
            <person name="Zhang X."/>
            <person name="Lucey K."/>
            <person name="Ballor N.R."/>
            <person name="Ottesen E."/>
            <person name="Rosenthal R."/>
            <person name="Allen A."/>
            <person name="Leadbetter J.R."/>
            <person name="Paulsen I.T."/>
        </authorList>
    </citation>
    <scope>NUCLEOTIDE SEQUENCE [LARGE SCALE GENOMIC DNA]</scope>
    <source>
        <strain evidence="2">ATCC BAA-887 / DSM 12427 / ZAS-2</strain>
    </source>
</reference>
<evidence type="ECO:0000313" key="1">
    <source>
        <dbReference type="EMBL" id="AEF85456.1"/>
    </source>
</evidence>
<dbReference type="KEGG" id="tpi:TREPR_0760"/>
<name>F5YJC9_TREPZ</name>
<evidence type="ECO:0000313" key="2">
    <source>
        <dbReference type="Proteomes" id="UP000009223"/>
    </source>
</evidence>
<dbReference type="Proteomes" id="UP000009223">
    <property type="component" value="Chromosome"/>
</dbReference>
<protein>
    <submittedName>
        <fullName evidence="1">Uncharacterized protein</fullName>
    </submittedName>
</protein>
<keyword evidence="2" id="KW-1185">Reference proteome</keyword>
<proteinExistence type="predicted"/>
<dbReference type="OrthoDB" id="361548at2"/>
<dbReference type="AlphaFoldDB" id="F5YJC9"/>
<sequence>MQPIDHFFSKIIALEYSGGGAEGRNRLRQDFSRLVAPVLGASGAEDLWVRTLELIAGQGPEALRKLGSMAAFFIGDYDEETMALDKEDWQEIRETLEDVSGEINIDTLTELMGDLLSRGVLD</sequence>
<dbReference type="RefSeq" id="WP_015709277.1">
    <property type="nucleotide sequence ID" value="NC_015578.1"/>
</dbReference>
<dbReference type="EMBL" id="CP001843">
    <property type="protein sequence ID" value="AEF85456.1"/>
    <property type="molecule type" value="Genomic_DNA"/>
</dbReference>